<keyword evidence="1" id="KW-0812">Transmembrane</keyword>
<gene>
    <name evidence="2" type="ORF">ACOC_LOCUS2489</name>
</gene>
<evidence type="ECO:0000313" key="4">
    <source>
        <dbReference type="WBParaSite" id="ACOC_0000248801-mRNA-1"/>
    </source>
</evidence>
<dbReference type="EMBL" id="UYYA01000510">
    <property type="protein sequence ID" value="VDM54074.1"/>
    <property type="molecule type" value="Genomic_DNA"/>
</dbReference>
<reference evidence="4" key="1">
    <citation type="submission" date="2017-02" db="UniProtKB">
        <authorList>
            <consortium name="WormBaseParasite"/>
        </authorList>
    </citation>
    <scope>IDENTIFICATION</scope>
</reference>
<protein>
    <submittedName>
        <fullName evidence="4">DUF4129 domain-containing protein</fullName>
    </submittedName>
</protein>
<proteinExistence type="predicted"/>
<reference evidence="2 3" key="2">
    <citation type="submission" date="2018-11" db="EMBL/GenBank/DDBJ databases">
        <authorList>
            <consortium name="Pathogen Informatics"/>
        </authorList>
    </citation>
    <scope>NUCLEOTIDE SEQUENCE [LARGE SCALE GENOMIC DNA]</scope>
    <source>
        <strain evidence="2 3">Costa Rica</strain>
    </source>
</reference>
<dbReference type="Proteomes" id="UP000267027">
    <property type="component" value="Unassembled WGS sequence"/>
</dbReference>
<keyword evidence="1" id="KW-0472">Membrane</keyword>
<dbReference type="AlphaFoldDB" id="A0A0R3PEI5"/>
<dbReference type="WBParaSite" id="ACOC_0000248801-mRNA-1">
    <property type="protein sequence ID" value="ACOC_0000248801-mRNA-1"/>
    <property type="gene ID" value="ACOC_0000248801"/>
</dbReference>
<evidence type="ECO:0000256" key="1">
    <source>
        <dbReference type="SAM" id="Phobius"/>
    </source>
</evidence>
<organism evidence="4">
    <name type="scientific">Angiostrongylus costaricensis</name>
    <name type="common">Nematode worm</name>
    <dbReference type="NCBI Taxonomy" id="334426"/>
    <lineage>
        <taxon>Eukaryota</taxon>
        <taxon>Metazoa</taxon>
        <taxon>Ecdysozoa</taxon>
        <taxon>Nematoda</taxon>
        <taxon>Chromadorea</taxon>
        <taxon>Rhabditida</taxon>
        <taxon>Rhabditina</taxon>
        <taxon>Rhabditomorpha</taxon>
        <taxon>Strongyloidea</taxon>
        <taxon>Metastrongylidae</taxon>
        <taxon>Angiostrongylus</taxon>
    </lineage>
</organism>
<feature type="transmembrane region" description="Helical" evidence="1">
    <location>
        <begin position="43"/>
        <end position="62"/>
    </location>
</feature>
<accession>A0A0R3PEI5</accession>
<sequence>MNRLVDIVEKSALLYSWNVTWSGLIKFLENLVEQNLPKLGEAITFPLTWITFVVLIVIIQFVKKLWEDGVFRGWFETCNRQPNDNDFLEVDDDYDEEIDISDYGLDSNVFDDAASFTSGNRFSDEYDGFSYSSDDEAAGWDCAVAFDSDETFKNKC</sequence>
<evidence type="ECO:0000313" key="3">
    <source>
        <dbReference type="Proteomes" id="UP000267027"/>
    </source>
</evidence>
<evidence type="ECO:0000313" key="2">
    <source>
        <dbReference type="EMBL" id="VDM54074.1"/>
    </source>
</evidence>
<name>A0A0R3PEI5_ANGCS</name>
<keyword evidence="3" id="KW-1185">Reference proteome</keyword>
<keyword evidence="1" id="KW-1133">Transmembrane helix</keyword>